<dbReference type="PANTHER" id="PTHR47163:SF2">
    <property type="entry name" value="SI:DKEY-17M8.2"/>
    <property type="match status" value="1"/>
</dbReference>
<feature type="domain" description="ISXO2-like transposase" evidence="1">
    <location>
        <begin position="116"/>
        <end position="258"/>
    </location>
</feature>
<organism evidence="2 3">
    <name type="scientific">Anncaliia algerae PRA339</name>
    <dbReference type="NCBI Taxonomy" id="1288291"/>
    <lineage>
        <taxon>Eukaryota</taxon>
        <taxon>Fungi</taxon>
        <taxon>Fungi incertae sedis</taxon>
        <taxon>Microsporidia</taxon>
        <taxon>Tubulinosematoidea</taxon>
        <taxon>Tubulinosematidae</taxon>
        <taxon>Anncaliia</taxon>
    </lineage>
</organism>
<dbReference type="STRING" id="1288291.A0A059EW60"/>
<gene>
    <name evidence="2" type="ORF">H312_03657</name>
</gene>
<dbReference type="HOGENOM" id="CLU_044348_0_0_1"/>
<dbReference type="Proteomes" id="UP000030655">
    <property type="component" value="Unassembled WGS sequence"/>
</dbReference>
<dbReference type="NCBIfam" id="NF033547">
    <property type="entry name" value="transpos_IS1595"/>
    <property type="match status" value="1"/>
</dbReference>
<evidence type="ECO:0000313" key="2">
    <source>
        <dbReference type="EMBL" id="KCZ78961.1"/>
    </source>
</evidence>
<protein>
    <recommendedName>
        <fullName evidence="1">ISXO2-like transposase domain-containing protein</fullName>
    </recommendedName>
</protein>
<dbReference type="AlphaFoldDB" id="A0A059EW60"/>
<name>A0A059EW60_9MICR</name>
<dbReference type="OrthoDB" id="2193678at2759"/>
<keyword evidence="3" id="KW-1185">Reference proteome</keyword>
<accession>A0A059EW60</accession>
<dbReference type="Pfam" id="PF12762">
    <property type="entry name" value="DDE_Tnp_IS1595"/>
    <property type="match status" value="1"/>
</dbReference>
<dbReference type="SMART" id="SM01126">
    <property type="entry name" value="DDE_Tnp_IS1595"/>
    <property type="match status" value="1"/>
</dbReference>
<sequence length="272" mass="31452">MHSEDKIFKVLKSILEKKTLYCNKCKSICKIKFNSGIYKKCTLKICKKEESIFKGTIFQNSKLKMSTIMNILSLWFSKVSNSAISEILKISRETISKLLKKALVYVEEKYISSLGMIGGPGIIVEIDESKFGRRKYHRGHKVDGVWVLGMVERTPSRKILLIPVPNRNAETLINIIKRHVHSESIIFTDCWKGYVNIKNEFSSHKTINHSLAFVDFVNNIHTNTIEGNWAGIKQNLPVQCRTKKRILLYLLRYMIKRNSSGDSFKEFIKFLI</sequence>
<reference evidence="2 3" key="2">
    <citation type="submission" date="2014-03" db="EMBL/GenBank/DDBJ databases">
        <title>The Genome Sequence of Anncaliia algerae insect isolate PRA339.</title>
        <authorList>
            <consortium name="The Broad Institute Genome Sequencing Platform"/>
            <consortium name="The Broad Institute Genome Sequencing Center for Infectious Disease"/>
            <person name="Cuomo C."/>
            <person name="Becnel J."/>
            <person name="Sanscrainte N."/>
            <person name="Walker B."/>
            <person name="Young S.K."/>
            <person name="Zeng Q."/>
            <person name="Gargeya S."/>
            <person name="Fitzgerald M."/>
            <person name="Haas B."/>
            <person name="Abouelleil A."/>
            <person name="Alvarado L."/>
            <person name="Arachchi H.M."/>
            <person name="Berlin A.M."/>
            <person name="Chapman S.B."/>
            <person name="Dewar J."/>
            <person name="Goldberg J."/>
            <person name="Griggs A."/>
            <person name="Gujja S."/>
            <person name="Hansen M."/>
            <person name="Howarth C."/>
            <person name="Imamovic A."/>
            <person name="Larimer J."/>
            <person name="McCowan C."/>
            <person name="Murphy C."/>
            <person name="Neiman D."/>
            <person name="Pearson M."/>
            <person name="Priest M."/>
            <person name="Roberts A."/>
            <person name="Saif S."/>
            <person name="Shea T."/>
            <person name="Sisk P."/>
            <person name="Sykes S."/>
            <person name="Wortman J."/>
            <person name="Nusbaum C."/>
            <person name="Birren B."/>
        </authorList>
    </citation>
    <scope>NUCLEOTIDE SEQUENCE [LARGE SCALE GENOMIC DNA]</scope>
    <source>
        <strain evidence="2 3">PRA339</strain>
    </source>
</reference>
<evidence type="ECO:0000313" key="3">
    <source>
        <dbReference type="Proteomes" id="UP000030655"/>
    </source>
</evidence>
<evidence type="ECO:0000259" key="1">
    <source>
        <dbReference type="SMART" id="SM01126"/>
    </source>
</evidence>
<reference evidence="3" key="1">
    <citation type="submission" date="2013-02" db="EMBL/GenBank/DDBJ databases">
        <authorList>
            <consortium name="The Broad Institute Genome Sequencing Platform"/>
            <person name="Cuomo C."/>
            <person name="Becnel J."/>
            <person name="Sanscrainte N."/>
            <person name="Walker B."/>
            <person name="Young S.K."/>
            <person name="Zeng Q."/>
            <person name="Gargeya S."/>
            <person name="Fitzgerald M."/>
            <person name="Haas B."/>
            <person name="Abouelleil A."/>
            <person name="Alvarado L."/>
            <person name="Arachchi H.M."/>
            <person name="Berlin A.M."/>
            <person name="Chapman S.B."/>
            <person name="Dewar J."/>
            <person name="Goldberg J."/>
            <person name="Griggs A."/>
            <person name="Gujja S."/>
            <person name="Hansen M."/>
            <person name="Howarth C."/>
            <person name="Imamovic A."/>
            <person name="Larimer J."/>
            <person name="McCowan C."/>
            <person name="Murphy C."/>
            <person name="Neiman D."/>
            <person name="Pearson M."/>
            <person name="Priest M."/>
            <person name="Roberts A."/>
            <person name="Saif S."/>
            <person name="Shea T."/>
            <person name="Sisk P."/>
            <person name="Sykes S."/>
            <person name="Wortman J."/>
            <person name="Nusbaum C."/>
            <person name="Birren B."/>
        </authorList>
    </citation>
    <scope>NUCLEOTIDE SEQUENCE [LARGE SCALE GENOMIC DNA]</scope>
    <source>
        <strain evidence="3">PRA339</strain>
    </source>
</reference>
<dbReference type="PANTHER" id="PTHR47163">
    <property type="entry name" value="DDE_TNP_IS1595 DOMAIN-CONTAINING PROTEIN"/>
    <property type="match status" value="1"/>
</dbReference>
<dbReference type="EMBL" id="KK365545">
    <property type="protein sequence ID" value="KCZ78961.1"/>
    <property type="molecule type" value="Genomic_DNA"/>
</dbReference>
<dbReference type="InterPro" id="IPR024445">
    <property type="entry name" value="Tnp_ISXO2-like"/>
</dbReference>
<dbReference type="InterPro" id="IPR053164">
    <property type="entry name" value="IS1016-like_transposase"/>
</dbReference>
<dbReference type="VEuPathDB" id="MicrosporidiaDB:H312_03657"/>
<proteinExistence type="predicted"/>